<reference evidence="2 3" key="1">
    <citation type="journal article" date="2019" name="Int. J. Syst. Evol. Microbiol.">
        <title>The Global Catalogue of Microorganisms (GCM) 10K type strain sequencing project: providing services to taxonomists for standard genome sequencing and annotation.</title>
        <authorList>
            <consortium name="The Broad Institute Genomics Platform"/>
            <consortium name="The Broad Institute Genome Sequencing Center for Infectious Disease"/>
            <person name="Wu L."/>
            <person name="Ma J."/>
        </authorList>
    </citation>
    <scope>NUCLEOTIDE SEQUENCE [LARGE SCALE GENOMIC DNA]</scope>
    <source>
        <strain evidence="2 3">JCM 15503</strain>
    </source>
</reference>
<dbReference type="Proteomes" id="UP001500279">
    <property type="component" value="Unassembled WGS sequence"/>
</dbReference>
<evidence type="ECO:0000313" key="3">
    <source>
        <dbReference type="Proteomes" id="UP001500279"/>
    </source>
</evidence>
<name>A0ABN1JJD3_9BURK</name>
<evidence type="ECO:0000313" key="2">
    <source>
        <dbReference type="EMBL" id="GAA0741043.1"/>
    </source>
</evidence>
<dbReference type="RefSeq" id="WP_211361434.1">
    <property type="nucleotide sequence ID" value="NZ_BAAAEW010000003.1"/>
</dbReference>
<comment type="caution">
    <text evidence="2">The sequence shown here is derived from an EMBL/GenBank/DDBJ whole genome shotgun (WGS) entry which is preliminary data.</text>
</comment>
<keyword evidence="3" id="KW-1185">Reference proteome</keyword>
<organism evidence="2 3">
    <name type="scientific">Ideonella azotifigens</name>
    <dbReference type="NCBI Taxonomy" id="513160"/>
    <lineage>
        <taxon>Bacteria</taxon>
        <taxon>Pseudomonadati</taxon>
        <taxon>Pseudomonadota</taxon>
        <taxon>Betaproteobacteria</taxon>
        <taxon>Burkholderiales</taxon>
        <taxon>Sphaerotilaceae</taxon>
        <taxon>Ideonella</taxon>
    </lineage>
</organism>
<protein>
    <recommendedName>
        <fullName evidence="1">RES domain-containing protein</fullName>
    </recommendedName>
</protein>
<proteinExistence type="predicted"/>
<evidence type="ECO:0000259" key="1">
    <source>
        <dbReference type="Pfam" id="PF08808"/>
    </source>
</evidence>
<feature type="domain" description="RES" evidence="1">
    <location>
        <begin position="17"/>
        <end position="76"/>
    </location>
</feature>
<dbReference type="Pfam" id="PF08808">
    <property type="entry name" value="RES"/>
    <property type="match status" value="1"/>
</dbReference>
<gene>
    <name evidence="2" type="ORF">GCM10009107_03250</name>
</gene>
<dbReference type="InterPro" id="IPR014914">
    <property type="entry name" value="RES_dom"/>
</dbReference>
<sequence length="88" mass="9580">MTSVWRIGHCPAPQPAPSALLANWRDDQSISQRIGMAWLQSGASLALWVPSFVAPLEMNLLLNPAHPQYRQSVRPAAFLKFGVAAGLT</sequence>
<accession>A0ABN1JJD3</accession>
<dbReference type="EMBL" id="BAAAEW010000003">
    <property type="protein sequence ID" value="GAA0741043.1"/>
    <property type="molecule type" value="Genomic_DNA"/>
</dbReference>